<dbReference type="InterPro" id="IPR011990">
    <property type="entry name" value="TPR-like_helical_dom_sf"/>
</dbReference>
<evidence type="ECO:0000313" key="3">
    <source>
        <dbReference type="EMBL" id="CAG9279671.1"/>
    </source>
</evidence>
<evidence type="ECO:0000256" key="1">
    <source>
        <dbReference type="SAM" id="MobiDB-lite"/>
    </source>
</evidence>
<keyword evidence="2" id="KW-0812">Transmembrane</keyword>
<feature type="transmembrane region" description="Helical" evidence="2">
    <location>
        <begin position="37"/>
        <end position="56"/>
    </location>
</feature>
<dbReference type="AlphaFoldDB" id="A0A8J9X1W6"/>
<feature type="compositionally biased region" description="Basic and acidic residues" evidence="1">
    <location>
        <begin position="644"/>
        <end position="662"/>
    </location>
</feature>
<dbReference type="InterPro" id="IPR019734">
    <property type="entry name" value="TPR_rpt"/>
</dbReference>
<proteinExistence type="predicted"/>
<dbReference type="Proteomes" id="UP000836788">
    <property type="component" value="Chromosome 12"/>
</dbReference>
<dbReference type="SUPFAM" id="SSF48452">
    <property type="entry name" value="TPR-like"/>
    <property type="match status" value="2"/>
</dbReference>
<organism evidence="3">
    <name type="scientific">Phaeodactylum tricornutum</name>
    <name type="common">Diatom</name>
    <dbReference type="NCBI Taxonomy" id="2850"/>
    <lineage>
        <taxon>Eukaryota</taxon>
        <taxon>Sar</taxon>
        <taxon>Stramenopiles</taxon>
        <taxon>Ochrophyta</taxon>
        <taxon>Bacillariophyta</taxon>
        <taxon>Bacillariophyceae</taxon>
        <taxon>Bacillariophycidae</taxon>
        <taxon>Naviculales</taxon>
        <taxon>Phaeodactylaceae</taxon>
        <taxon>Phaeodactylum</taxon>
    </lineage>
</organism>
<dbReference type="Gene3D" id="1.25.40.10">
    <property type="entry name" value="Tetratricopeptide repeat domain"/>
    <property type="match status" value="2"/>
</dbReference>
<accession>A0A8J9X1W6</accession>
<sequence length="690" mass="77406">MTATLSQPSTLLRGVEDPPSLQRRRQSRSFFLPRGQIGFLVPAVFVVGRFATIFALTPLPSSILGQTSGLICEEKKYDESTVVCTFEVHKDWSGALDPFRTCVQGGGDEMCVEALVTVVQRDETEDHSTKKRREETDDVDLKIGAQIYRSPFSQYGNEVQAVLLRHQDIFLGNQVAKFHPFKQGQAFLELGQAHNLQMGQLFKAFGDGQSMIRLALNAFESAKAIYSQVDDSKEDRDLSLHCKTSVIFHMGETYAFSTVEEHNKLAIEYFIQAQRAYKNLLDRVEISSYLSRKDVLDDIRMGWAHCCLAIGVSLISGSDDYDSQLAMDIAELKQTQEKSPEARAQLLSYGSSVSAENAQEAQLLFTDSANVFRKMIEEQGNRDEPIELQRQLANALQNLATAAVLQGNFKSGSEASEEALSVLMSILDQSPHDSADREDVLISVGEILIGLAEYYLQQGKYDQSHEKYKAAMKWYQSHRQLQALSAPLYALMSENDTLEKYEMILEDYYALLEDQSNMADADEHFDDQNEYYYEKNDAYEGDLHATLGALYLARGDIGTAQSSFLRAAELYESAGEGGNQASAEVQFNLATTSFQNREYDASIAYHYRGVAIYRSLVVEGDSPMVDGLYNVEFVEGVPEPVKESKAKERTVEHRPKKDDKAKPNQPIIHIDVNQYARQMLLNASSSKEEL</sequence>
<name>A0A8J9X1W6_PHATR</name>
<dbReference type="SMART" id="SM00028">
    <property type="entry name" value="TPR"/>
    <property type="match status" value="4"/>
</dbReference>
<evidence type="ECO:0000256" key="2">
    <source>
        <dbReference type="SAM" id="Phobius"/>
    </source>
</evidence>
<keyword evidence="2" id="KW-0472">Membrane</keyword>
<gene>
    <name evidence="3" type="ORF">PTTT1_LOCUS10823</name>
</gene>
<dbReference type="EMBL" id="OU594953">
    <property type="protein sequence ID" value="CAG9279671.1"/>
    <property type="molecule type" value="Genomic_DNA"/>
</dbReference>
<reference evidence="3" key="1">
    <citation type="submission" date="2022-02" db="EMBL/GenBank/DDBJ databases">
        <authorList>
            <person name="Giguere J D."/>
        </authorList>
    </citation>
    <scope>NUCLEOTIDE SEQUENCE</scope>
    <source>
        <strain evidence="3">CCAP 1055/1</strain>
    </source>
</reference>
<feature type="region of interest" description="Disordered" evidence="1">
    <location>
        <begin position="644"/>
        <end position="668"/>
    </location>
</feature>
<protein>
    <submittedName>
        <fullName evidence="3">Uncharacterized protein</fullName>
    </submittedName>
</protein>
<keyword evidence="2" id="KW-1133">Transmembrane helix</keyword>